<evidence type="ECO:0000256" key="2">
    <source>
        <dbReference type="ARBA" id="ARBA00004477"/>
    </source>
</evidence>
<accession>A0A196SH57</accession>
<keyword evidence="8 9" id="KW-0472">Membrane</keyword>
<proteinExistence type="inferred from homology"/>
<evidence type="ECO:0000256" key="8">
    <source>
        <dbReference type="ARBA" id="ARBA00023136"/>
    </source>
</evidence>
<protein>
    <submittedName>
        <fullName evidence="11">Uncharacterized protein</fullName>
    </submittedName>
</protein>
<feature type="transmembrane region" description="Helical" evidence="9">
    <location>
        <begin position="178"/>
        <end position="198"/>
    </location>
</feature>
<evidence type="ECO:0000256" key="4">
    <source>
        <dbReference type="ARBA" id="ARBA00022692"/>
    </source>
</evidence>
<feature type="transmembrane region" description="Helical" evidence="9">
    <location>
        <begin position="261"/>
        <end position="282"/>
    </location>
</feature>
<dbReference type="Gene3D" id="3.40.30.10">
    <property type="entry name" value="Glutaredoxin"/>
    <property type="match status" value="1"/>
</dbReference>
<evidence type="ECO:0000256" key="6">
    <source>
        <dbReference type="ARBA" id="ARBA00022824"/>
    </source>
</evidence>
<evidence type="ECO:0000256" key="1">
    <source>
        <dbReference type="ARBA" id="ARBA00002791"/>
    </source>
</evidence>
<dbReference type="GO" id="GO:0018279">
    <property type="term" value="P:protein N-linked glycosylation via asparagine"/>
    <property type="evidence" value="ECO:0007669"/>
    <property type="project" value="TreeGrafter"/>
</dbReference>
<comment type="caution">
    <text evidence="11">The sequence shown here is derived from an EMBL/GenBank/DDBJ whole genome shotgun (WGS) entry which is preliminary data.</text>
</comment>
<evidence type="ECO:0000256" key="10">
    <source>
        <dbReference type="SAM" id="SignalP"/>
    </source>
</evidence>
<dbReference type="PANTHER" id="PTHR12692">
    <property type="entry name" value="DOLICHYL-DIPHOSPHOOLIGOSACCHARIDE--PROTEIN GLYCOSYLTRANSFERASE-RELATED"/>
    <property type="match status" value="1"/>
</dbReference>
<evidence type="ECO:0000256" key="3">
    <source>
        <dbReference type="ARBA" id="ARBA00009561"/>
    </source>
</evidence>
<reference evidence="11 12" key="1">
    <citation type="submission" date="2016-05" db="EMBL/GenBank/DDBJ databases">
        <title>Nuclear genome of Blastocystis sp. subtype 1 NandII.</title>
        <authorList>
            <person name="Gentekaki E."/>
            <person name="Curtis B."/>
            <person name="Stairs C."/>
            <person name="Eme L."/>
            <person name="Herman E."/>
            <person name="Klimes V."/>
            <person name="Arias M.C."/>
            <person name="Elias M."/>
            <person name="Hilliou F."/>
            <person name="Klute M."/>
            <person name="Malik S.-B."/>
            <person name="Pightling A."/>
            <person name="Rachubinski R."/>
            <person name="Salas D."/>
            <person name="Schlacht A."/>
            <person name="Suga H."/>
            <person name="Archibald J."/>
            <person name="Ball S.G."/>
            <person name="Clark G."/>
            <person name="Dacks J."/>
            <person name="Van Der Giezen M."/>
            <person name="Tsaousis A."/>
            <person name="Roger A."/>
        </authorList>
    </citation>
    <scope>NUCLEOTIDE SEQUENCE [LARGE SCALE GENOMIC DNA]</scope>
    <source>
        <strain evidence="12">ATCC 50177 / NandII</strain>
    </source>
</reference>
<feature type="chain" id="PRO_5008274618" evidence="10">
    <location>
        <begin position="21"/>
        <end position="324"/>
    </location>
</feature>
<name>A0A196SH57_BLAHN</name>
<keyword evidence="6" id="KW-0256">Endoplasmic reticulum</keyword>
<feature type="transmembrane region" description="Helical" evidence="9">
    <location>
        <begin position="210"/>
        <end position="229"/>
    </location>
</feature>
<comment type="similarity">
    <text evidence="3">Belongs to the OST3/OST6 family.</text>
</comment>
<sequence>MKSFLGFILGIALICGSAAAKSGSESKYQRLQKMMVNNQVTLNDDTYTEFLLRGDRDFDAFVLYTTIGNRYQCRLCPTTNAEFARVAKAYAALEEKPDRNVVFIRVPIDIAPKVFSFHSIVSAPSISFLSSTEVLGKKLNADNDFQLEYPVRAENIASFLRSKIHVQIEIKRFPWPQVIILSLFVFGLPLCAYVYLFLNDKVYAWLGHTKLFVFLSLLVYGVAVTGIVYDIINDPPLFNCDQSGCSIFAAQSQSQTLVEGLVTGAMLVGCAWSAIRLLKGVGKSESGEKEINKYIIVFGICFTLYFLCFCVRTPWYPTVFSYWG</sequence>
<comment type="function">
    <text evidence="1">Subunit of the oligosaccharyl transferase (OST) complex that catalyzes the initial transfer of a defined glycan (Glc(3)Man(9)GlcNAc(2) in eukaryotes) from the lipid carrier dolichol-pyrophosphate to an asparagine residue within an Asn-X-Ser/Thr consensus motif in nascent polypeptide chains, the first step in protein N-glycosylation. N-glycosylation occurs cotranslationally and the complex associates with the Sec61 complex at the channel-forming translocon complex that mediates protein translocation across the endoplasmic reticulum (ER). All subunits are required for a maximal enzyme activity.</text>
</comment>
<dbReference type="InterPro" id="IPR021149">
    <property type="entry name" value="OligosaccharylTrfase_OST3/OST6"/>
</dbReference>
<evidence type="ECO:0000256" key="7">
    <source>
        <dbReference type="ARBA" id="ARBA00022989"/>
    </source>
</evidence>
<evidence type="ECO:0000256" key="9">
    <source>
        <dbReference type="SAM" id="Phobius"/>
    </source>
</evidence>
<dbReference type="Proteomes" id="UP000078348">
    <property type="component" value="Unassembled WGS sequence"/>
</dbReference>
<feature type="transmembrane region" description="Helical" evidence="9">
    <location>
        <begin position="294"/>
        <end position="315"/>
    </location>
</feature>
<keyword evidence="5 10" id="KW-0732">Signal</keyword>
<keyword evidence="7 9" id="KW-1133">Transmembrane helix</keyword>
<dbReference type="Pfam" id="PF04756">
    <property type="entry name" value="OST3_OST6"/>
    <property type="match status" value="1"/>
</dbReference>
<dbReference type="PANTHER" id="PTHR12692:SF0">
    <property type="entry name" value="GH11935P"/>
    <property type="match status" value="1"/>
</dbReference>
<comment type="subcellular location">
    <subcellularLocation>
        <location evidence="2">Endoplasmic reticulum membrane</location>
        <topology evidence="2">Multi-pass membrane protein</topology>
    </subcellularLocation>
</comment>
<keyword evidence="12" id="KW-1185">Reference proteome</keyword>
<gene>
    <name evidence="11" type="ORF">AV274_2985</name>
</gene>
<feature type="signal peptide" evidence="10">
    <location>
        <begin position="1"/>
        <end position="20"/>
    </location>
</feature>
<dbReference type="OrthoDB" id="67566at2759"/>
<organism evidence="11 12">
    <name type="scientific">Blastocystis sp. subtype 1 (strain ATCC 50177 / NandII)</name>
    <dbReference type="NCBI Taxonomy" id="478820"/>
    <lineage>
        <taxon>Eukaryota</taxon>
        <taxon>Sar</taxon>
        <taxon>Stramenopiles</taxon>
        <taxon>Bigyra</taxon>
        <taxon>Opalozoa</taxon>
        <taxon>Opalinata</taxon>
        <taxon>Blastocystidae</taxon>
        <taxon>Blastocystis</taxon>
    </lineage>
</organism>
<dbReference type="EMBL" id="LXWW01000156">
    <property type="protein sequence ID" value="OAO15299.1"/>
    <property type="molecule type" value="Genomic_DNA"/>
</dbReference>
<dbReference type="AlphaFoldDB" id="A0A196SH57"/>
<dbReference type="STRING" id="478820.A0A196SH57"/>
<evidence type="ECO:0000313" key="12">
    <source>
        <dbReference type="Proteomes" id="UP000078348"/>
    </source>
</evidence>
<dbReference type="GO" id="GO:0008250">
    <property type="term" value="C:oligosaccharyltransferase complex"/>
    <property type="evidence" value="ECO:0007669"/>
    <property type="project" value="TreeGrafter"/>
</dbReference>
<evidence type="ECO:0000313" key="11">
    <source>
        <dbReference type="EMBL" id="OAO15299.1"/>
    </source>
</evidence>
<keyword evidence="4 9" id="KW-0812">Transmembrane</keyword>
<evidence type="ECO:0000256" key="5">
    <source>
        <dbReference type="ARBA" id="ARBA00022729"/>
    </source>
</evidence>